<dbReference type="Pfam" id="PF13193">
    <property type="entry name" value="AMP-binding_C"/>
    <property type="match status" value="1"/>
</dbReference>
<evidence type="ECO:0000256" key="3">
    <source>
        <dbReference type="ARBA" id="ARBA00022741"/>
    </source>
</evidence>
<sequence>MSVHLGRLLAQRADLTPDREALVSPTGRWSFAQFDARCNRLANYLVAQGVAEDDRVAVYSKNSEFLACALFAVAKAGATLVVLNWRLQAPELSYILADSEPAALLFEDAFAPTVQQLVADRPGLILINKGTEQAPGAYERITADTSPDAPLLLGRGGDAPAVIMYTSGTTGKPKGALLSHAALIWTAQSNSATLEWNQDHRFLLIAPMFHIGGLSPMLTNVFKGCTTVLLPDFDPTQVWEVIARERITSLMTVPVMLQALLALAKKQEVDSSSLVSVTCGASAVPYRLIEDCLAIGVKVQQVYGITEFCGAVTFWTQEMGLAHAHSHGKVLMSGEVRIVDPSSLEPVAPGLDGEVWCRGPMMFSGYWRNPQATQAAIHQGWYRTGDIGRIDEHGFLHVVDRLKDMIISGGENIYPAELEAVIASLPGVAEVAVVGQPDARWGEVPVAFVVAASPGATSEAAIIEACRLRLAGFKCVRSVQMIDTLPRSSVGKVLKRQLIA</sequence>
<evidence type="ECO:0000256" key="1">
    <source>
        <dbReference type="ARBA" id="ARBA00022428"/>
    </source>
</evidence>
<dbReference type="Proteomes" id="UP001628646">
    <property type="component" value="Unassembled WGS sequence"/>
</dbReference>
<protein>
    <submittedName>
        <fullName evidence="7">O-succinylbenzoate--CoA ligase</fullName>
        <ecNumber evidence="7">6.2.1.26</ecNumber>
    </submittedName>
</protein>
<dbReference type="GO" id="GO:0008756">
    <property type="term" value="F:o-succinylbenzoate-CoA ligase activity"/>
    <property type="evidence" value="ECO:0007669"/>
    <property type="project" value="UniProtKB-EC"/>
</dbReference>
<dbReference type="PANTHER" id="PTHR43767:SF1">
    <property type="entry name" value="NONRIBOSOMAL PEPTIDE SYNTHASE PES1 (EUROFUNG)-RELATED"/>
    <property type="match status" value="1"/>
</dbReference>
<keyword evidence="4" id="KW-0067">ATP-binding</keyword>
<evidence type="ECO:0000313" key="8">
    <source>
        <dbReference type="Proteomes" id="UP001628646"/>
    </source>
</evidence>
<name>A0ABW8W1G7_9PSED</name>
<organism evidence="7 8">
    <name type="scientific">Pseudomonas azerbaijanorientalis</name>
    <dbReference type="NCBI Taxonomy" id="2842350"/>
    <lineage>
        <taxon>Bacteria</taxon>
        <taxon>Pseudomonadati</taxon>
        <taxon>Pseudomonadota</taxon>
        <taxon>Gammaproteobacteria</taxon>
        <taxon>Pseudomonadales</taxon>
        <taxon>Pseudomonadaceae</taxon>
        <taxon>Pseudomonas</taxon>
    </lineage>
</organism>
<dbReference type="InterPro" id="IPR025110">
    <property type="entry name" value="AMP-bd_C"/>
</dbReference>
<dbReference type="PROSITE" id="PS00455">
    <property type="entry name" value="AMP_BINDING"/>
    <property type="match status" value="1"/>
</dbReference>
<dbReference type="NCBIfam" id="TIGR01923">
    <property type="entry name" value="menE"/>
    <property type="match status" value="1"/>
</dbReference>
<dbReference type="InterPro" id="IPR000873">
    <property type="entry name" value="AMP-dep_synth/lig_dom"/>
</dbReference>
<keyword evidence="1" id="KW-0474">Menaquinone biosynthesis</keyword>
<evidence type="ECO:0000256" key="2">
    <source>
        <dbReference type="ARBA" id="ARBA00022598"/>
    </source>
</evidence>
<dbReference type="Gene3D" id="3.40.50.12780">
    <property type="entry name" value="N-terminal domain of ligase-like"/>
    <property type="match status" value="1"/>
</dbReference>
<gene>
    <name evidence="7" type="primary">menE</name>
    <name evidence="7" type="ORF">ACJ8NA_10740</name>
</gene>
<proteinExistence type="predicted"/>
<dbReference type="EC" id="6.2.1.26" evidence="7"/>
<feature type="domain" description="AMP-dependent synthetase/ligase" evidence="5">
    <location>
        <begin position="10"/>
        <end position="367"/>
    </location>
</feature>
<dbReference type="InterPro" id="IPR020845">
    <property type="entry name" value="AMP-binding_CS"/>
</dbReference>
<dbReference type="InterPro" id="IPR050237">
    <property type="entry name" value="ATP-dep_AMP-bd_enzyme"/>
</dbReference>
<evidence type="ECO:0000259" key="5">
    <source>
        <dbReference type="Pfam" id="PF00501"/>
    </source>
</evidence>
<comment type="caution">
    <text evidence="7">The sequence shown here is derived from an EMBL/GenBank/DDBJ whole genome shotgun (WGS) entry which is preliminary data.</text>
</comment>
<dbReference type="InterPro" id="IPR010192">
    <property type="entry name" value="MenE"/>
</dbReference>
<keyword evidence="8" id="KW-1185">Reference proteome</keyword>
<dbReference type="Gene3D" id="3.30.300.30">
    <property type="match status" value="1"/>
</dbReference>
<dbReference type="Pfam" id="PF00501">
    <property type="entry name" value="AMP-binding"/>
    <property type="match status" value="1"/>
</dbReference>
<dbReference type="InterPro" id="IPR045851">
    <property type="entry name" value="AMP-bd_C_sf"/>
</dbReference>
<reference evidence="7 8" key="1">
    <citation type="submission" date="2024-12" db="EMBL/GenBank/DDBJ databases">
        <title>Pseudomonas species isolated from Lotus nodules promote plant growth.</title>
        <authorList>
            <person name="Yu Y.-H."/>
            <person name="Kurtenbach J."/>
            <person name="Crosbie D."/>
            <person name="Brachmann A."/>
            <person name="Marin M."/>
        </authorList>
    </citation>
    <scope>NUCLEOTIDE SEQUENCE [LARGE SCALE GENOMIC DNA]</scope>
    <source>
        <strain evidence="7 8">PLb11B</strain>
    </source>
</reference>
<evidence type="ECO:0000256" key="4">
    <source>
        <dbReference type="ARBA" id="ARBA00022840"/>
    </source>
</evidence>
<dbReference type="RefSeq" id="WP_407801325.1">
    <property type="nucleotide sequence ID" value="NZ_JBJNUX010000012.1"/>
</dbReference>
<feature type="domain" description="AMP-binding enzyme C-terminal" evidence="6">
    <location>
        <begin position="417"/>
        <end position="492"/>
    </location>
</feature>
<evidence type="ECO:0000259" key="6">
    <source>
        <dbReference type="Pfam" id="PF13193"/>
    </source>
</evidence>
<evidence type="ECO:0000313" key="7">
    <source>
        <dbReference type="EMBL" id="MFL8999126.1"/>
    </source>
</evidence>
<dbReference type="InterPro" id="IPR042099">
    <property type="entry name" value="ANL_N_sf"/>
</dbReference>
<accession>A0ABW8W1G7</accession>
<keyword evidence="2 7" id="KW-0436">Ligase</keyword>
<dbReference type="SUPFAM" id="SSF56801">
    <property type="entry name" value="Acetyl-CoA synthetase-like"/>
    <property type="match status" value="1"/>
</dbReference>
<keyword evidence="3" id="KW-0547">Nucleotide-binding</keyword>
<dbReference type="CDD" id="cd17631">
    <property type="entry name" value="FACL_FadD13-like"/>
    <property type="match status" value="1"/>
</dbReference>
<dbReference type="PANTHER" id="PTHR43767">
    <property type="entry name" value="LONG-CHAIN-FATTY-ACID--COA LIGASE"/>
    <property type="match status" value="1"/>
</dbReference>
<dbReference type="NCBIfam" id="NF004837">
    <property type="entry name" value="PRK06187.1"/>
    <property type="match status" value="1"/>
</dbReference>
<dbReference type="EMBL" id="JBJNUY010000004">
    <property type="protein sequence ID" value="MFL8999126.1"/>
    <property type="molecule type" value="Genomic_DNA"/>
</dbReference>